<keyword evidence="1" id="KW-0863">Zinc-finger</keyword>
<dbReference type="InterPro" id="IPR013087">
    <property type="entry name" value="Znf_C2H2_type"/>
</dbReference>
<comment type="caution">
    <text evidence="3">The sequence shown here is derived from an EMBL/GenBank/DDBJ whole genome shotgun (WGS) entry which is preliminary data.</text>
</comment>
<dbReference type="EMBL" id="JADOXO010000019">
    <property type="protein sequence ID" value="KAF9819420.1"/>
    <property type="molecule type" value="Genomic_DNA"/>
</dbReference>
<reference evidence="3" key="1">
    <citation type="submission" date="2020-11" db="EMBL/GenBank/DDBJ databases">
        <authorList>
            <person name="Koelle M."/>
            <person name="Horta M.A.C."/>
            <person name="Nowrousian M."/>
            <person name="Ohm R.A."/>
            <person name="Benz P."/>
            <person name="Pilgard A."/>
        </authorList>
    </citation>
    <scope>NUCLEOTIDE SEQUENCE</scope>
    <source>
        <strain evidence="3">FPRL280</strain>
    </source>
</reference>
<evidence type="ECO:0000259" key="2">
    <source>
        <dbReference type="PROSITE" id="PS50157"/>
    </source>
</evidence>
<dbReference type="PROSITE" id="PS50157">
    <property type="entry name" value="ZINC_FINGER_C2H2_2"/>
    <property type="match status" value="1"/>
</dbReference>
<dbReference type="GO" id="GO:0008270">
    <property type="term" value="F:zinc ion binding"/>
    <property type="evidence" value="ECO:0007669"/>
    <property type="project" value="UniProtKB-KW"/>
</dbReference>
<feature type="domain" description="C2H2-type" evidence="2">
    <location>
        <begin position="125"/>
        <end position="153"/>
    </location>
</feature>
<evidence type="ECO:0000313" key="4">
    <source>
        <dbReference type="Proteomes" id="UP000639403"/>
    </source>
</evidence>
<protein>
    <recommendedName>
        <fullName evidence="2">C2H2-type domain-containing protein</fullName>
    </recommendedName>
</protein>
<proteinExistence type="predicted"/>
<sequence>MFKLTETNKLVNKLLKAWIFPLYLHCTSDFNASTVTTLERSEIIFGSNTQRATPCRWGTGCGAILHNLTPTAISNHLKEHHFEFWDDRARGQCQWEGTSCRNGMDMYFGSFGKHVACVHLRSTTEKCRYCGETFSRPDVLVRHEKRYCPGQRQIFDTRYILEYISTGDNERFMATARFLPKENSWYWLLRRQCIMSDLGLRAAICHESIKMFVMNHYNAPIKGNAVDLTTDFMARYATYPGWVYV</sequence>
<reference evidence="3" key="2">
    <citation type="journal article" name="Front. Microbiol.">
        <title>Degradative Capacity of Two Strains of Rhodonia placenta: From Phenotype to Genotype.</title>
        <authorList>
            <person name="Kolle M."/>
            <person name="Horta M.A.C."/>
            <person name="Nowrousian M."/>
            <person name="Ohm R.A."/>
            <person name="Benz J.P."/>
            <person name="Pilgard A."/>
        </authorList>
    </citation>
    <scope>NUCLEOTIDE SEQUENCE</scope>
    <source>
        <strain evidence="3">FPRL280</strain>
    </source>
</reference>
<organism evidence="3 4">
    <name type="scientific">Rhodonia placenta</name>
    <dbReference type="NCBI Taxonomy" id="104341"/>
    <lineage>
        <taxon>Eukaryota</taxon>
        <taxon>Fungi</taxon>
        <taxon>Dikarya</taxon>
        <taxon>Basidiomycota</taxon>
        <taxon>Agaricomycotina</taxon>
        <taxon>Agaricomycetes</taxon>
        <taxon>Polyporales</taxon>
        <taxon>Adustoporiaceae</taxon>
        <taxon>Rhodonia</taxon>
    </lineage>
</organism>
<gene>
    <name evidence="3" type="ORF">IEO21_02163</name>
</gene>
<name>A0A8H7U5H4_9APHY</name>
<keyword evidence="1" id="KW-0479">Metal-binding</keyword>
<dbReference type="Proteomes" id="UP000639403">
    <property type="component" value="Unassembled WGS sequence"/>
</dbReference>
<evidence type="ECO:0000256" key="1">
    <source>
        <dbReference type="PROSITE-ProRule" id="PRU00042"/>
    </source>
</evidence>
<evidence type="ECO:0000313" key="3">
    <source>
        <dbReference type="EMBL" id="KAF9819420.1"/>
    </source>
</evidence>
<dbReference type="AlphaFoldDB" id="A0A8H7U5H4"/>
<accession>A0A8H7U5H4</accession>
<keyword evidence="1" id="KW-0862">Zinc</keyword>